<dbReference type="InterPro" id="IPR040079">
    <property type="entry name" value="Glutathione_S-Trfase"/>
</dbReference>
<organism evidence="5 6">
    <name type="scientific">Mycosarcoma maydis</name>
    <name type="common">Corn smut fungus</name>
    <name type="synonym">Ustilago maydis</name>
    <dbReference type="NCBI Taxonomy" id="5270"/>
    <lineage>
        <taxon>Eukaryota</taxon>
        <taxon>Fungi</taxon>
        <taxon>Dikarya</taxon>
        <taxon>Basidiomycota</taxon>
        <taxon>Ustilaginomycotina</taxon>
        <taxon>Ustilaginomycetes</taxon>
        <taxon>Ustilaginales</taxon>
        <taxon>Ustilaginaceae</taxon>
        <taxon>Mycosarcoma</taxon>
    </lineage>
</organism>
<dbReference type="Proteomes" id="UP000000561">
    <property type="component" value="Chromosome 4"/>
</dbReference>
<accession>A0A0D1E263</accession>
<dbReference type="GO" id="GO:0005737">
    <property type="term" value="C:cytoplasm"/>
    <property type="evidence" value="ECO:0000318"/>
    <property type="project" value="GO_Central"/>
</dbReference>
<dbReference type="AlphaFoldDB" id="A0A0D1E263"/>
<dbReference type="SUPFAM" id="SSF52833">
    <property type="entry name" value="Thioredoxin-like"/>
    <property type="match status" value="1"/>
</dbReference>
<dbReference type="SFLD" id="SFLDG00358">
    <property type="entry name" value="Main_(cytGST)"/>
    <property type="match status" value="1"/>
</dbReference>
<dbReference type="InParanoid" id="A0A0D1E263"/>
<evidence type="ECO:0000313" key="6">
    <source>
        <dbReference type="Proteomes" id="UP000000561"/>
    </source>
</evidence>
<evidence type="ECO:0008006" key="7">
    <source>
        <dbReference type="Google" id="ProtNLM"/>
    </source>
</evidence>
<dbReference type="PROSITE" id="PS50404">
    <property type="entry name" value="GST_NTER"/>
    <property type="match status" value="1"/>
</dbReference>
<dbReference type="InterPro" id="IPR036249">
    <property type="entry name" value="Thioredoxin-like_sf"/>
</dbReference>
<dbReference type="Pfam" id="PF00043">
    <property type="entry name" value="GST_C"/>
    <property type="match status" value="1"/>
</dbReference>
<evidence type="ECO:0000313" key="5">
    <source>
        <dbReference type="EMBL" id="KIS70239.1"/>
    </source>
</evidence>
<dbReference type="PROSITE" id="PS50405">
    <property type="entry name" value="GST_CTER"/>
    <property type="match status" value="1"/>
</dbReference>
<feature type="domain" description="GST C-terminal" evidence="4">
    <location>
        <begin position="106"/>
        <end position="239"/>
    </location>
</feature>
<dbReference type="eggNOG" id="KOG0867">
    <property type="taxonomic scope" value="Eukaryota"/>
</dbReference>
<dbReference type="SFLD" id="SFLDG01151">
    <property type="entry name" value="Main.2:_Nu-like"/>
    <property type="match status" value="1"/>
</dbReference>
<dbReference type="RefSeq" id="XP_011388383.1">
    <property type="nucleotide sequence ID" value="XM_011390081.1"/>
</dbReference>
<gene>
    <name evidence="5" type="ORF">UMAG_10781</name>
</gene>
<evidence type="ECO:0000259" key="4">
    <source>
        <dbReference type="PROSITE" id="PS50405"/>
    </source>
</evidence>
<dbReference type="InterPro" id="IPR036282">
    <property type="entry name" value="Glutathione-S-Trfase_C_sf"/>
</dbReference>
<dbReference type="SUPFAM" id="SSF47616">
    <property type="entry name" value="GST C-terminal domain-like"/>
    <property type="match status" value="1"/>
</dbReference>
<dbReference type="CDD" id="cd03048">
    <property type="entry name" value="GST_N_Ure2p_like"/>
    <property type="match status" value="1"/>
</dbReference>
<proteinExistence type="inferred from homology"/>
<dbReference type="EMBL" id="CM003143">
    <property type="protein sequence ID" value="KIS70239.1"/>
    <property type="molecule type" value="Genomic_DNA"/>
</dbReference>
<sequence>MKPVQLYTAGTPNGQKVSIMLEEIKALNPSFEYETHAIDMSRNEQKEDWFLKMNPNGRIPTLLDPNNTATHPDGFPVMESMAILLYLEKKYDDKHVFSWSDSDPKGENYRNQVLQWCSWQSAGQGPMQGQANHFRMQATGDSKNVVPYGIKRYHDETVRLYEVLENGLQGRDYLVGDAKGKYSLADILIFPWALWYRFAGIRNQEVGPNVKAWIDRIKARPAVQKGLEVPSKSELLKNLEDPDWMPAMPEI</sequence>
<evidence type="ECO:0000259" key="3">
    <source>
        <dbReference type="PROSITE" id="PS50404"/>
    </source>
</evidence>
<dbReference type="VEuPathDB" id="FungiDB:UMAG_10781"/>
<evidence type="ECO:0000256" key="2">
    <source>
        <dbReference type="RuleBase" id="RU003494"/>
    </source>
</evidence>
<feature type="domain" description="GST N-terminal" evidence="3">
    <location>
        <begin position="1"/>
        <end position="95"/>
    </location>
</feature>
<dbReference type="GO" id="GO:0004364">
    <property type="term" value="F:glutathione transferase activity"/>
    <property type="evidence" value="ECO:0000318"/>
    <property type="project" value="GO_Central"/>
</dbReference>
<dbReference type="Pfam" id="PF02798">
    <property type="entry name" value="GST_N"/>
    <property type="match status" value="1"/>
</dbReference>
<dbReference type="InterPro" id="IPR010987">
    <property type="entry name" value="Glutathione-S-Trfase_C-like"/>
</dbReference>
<dbReference type="PANTHER" id="PTHR44051">
    <property type="entry name" value="GLUTATHIONE S-TRANSFERASE-RELATED"/>
    <property type="match status" value="1"/>
</dbReference>
<name>A0A0D1E263_MYCMD</name>
<dbReference type="GeneID" id="23566766"/>
<keyword evidence="6" id="KW-1185">Reference proteome</keyword>
<evidence type="ECO:0000256" key="1">
    <source>
        <dbReference type="ARBA" id="ARBA00007409"/>
    </source>
</evidence>
<dbReference type="KEGG" id="uma:UMAG_10781"/>
<dbReference type="OrthoDB" id="422574at2759"/>
<dbReference type="SFLD" id="SFLDS00019">
    <property type="entry name" value="Glutathione_Transferase_(cytos"/>
    <property type="match status" value="1"/>
</dbReference>
<dbReference type="PANTHER" id="PTHR44051:SF8">
    <property type="entry name" value="GLUTATHIONE S-TRANSFERASE GSTA"/>
    <property type="match status" value="1"/>
</dbReference>
<protein>
    <recommendedName>
        <fullName evidence="7">Glutathione S-transferase</fullName>
    </recommendedName>
</protein>
<reference evidence="5 6" key="1">
    <citation type="journal article" date="2006" name="Nature">
        <title>Insights from the genome of the biotrophic fungal plant pathogen Ustilago maydis.</title>
        <authorList>
            <person name="Kamper J."/>
            <person name="Kahmann R."/>
            <person name="Bolker M."/>
            <person name="Ma L.J."/>
            <person name="Brefort T."/>
            <person name="Saville B.J."/>
            <person name="Banuett F."/>
            <person name="Kronstad J.W."/>
            <person name="Gold S.E."/>
            <person name="Muller O."/>
            <person name="Perlin M.H."/>
            <person name="Wosten H.A."/>
            <person name="de Vries R."/>
            <person name="Ruiz-Herrera J."/>
            <person name="Reynaga-Pena C.G."/>
            <person name="Snetselaar K."/>
            <person name="McCann M."/>
            <person name="Perez-Martin J."/>
            <person name="Feldbrugge M."/>
            <person name="Basse C.W."/>
            <person name="Steinberg G."/>
            <person name="Ibeas J.I."/>
            <person name="Holloman W."/>
            <person name="Guzman P."/>
            <person name="Farman M."/>
            <person name="Stajich J.E."/>
            <person name="Sentandreu R."/>
            <person name="Gonzalez-Prieto J.M."/>
            <person name="Kennell J.C."/>
            <person name="Molina L."/>
            <person name="Schirawski J."/>
            <person name="Mendoza-Mendoza A."/>
            <person name="Greilinger D."/>
            <person name="Munch K."/>
            <person name="Rossel N."/>
            <person name="Scherer M."/>
            <person name="Vranes M."/>
            <person name="Ladendorf O."/>
            <person name="Vincon V."/>
            <person name="Fuchs U."/>
            <person name="Sandrock B."/>
            <person name="Meng S."/>
            <person name="Ho E.C."/>
            <person name="Cahill M.J."/>
            <person name="Boyce K.J."/>
            <person name="Klose J."/>
            <person name="Klosterman S.J."/>
            <person name="Deelstra H.J."/>
            <person name="Ortiz-Castellanos L."/>
            <person name="Li W."/>
            <person name="Sanchez-Alonso P."/>
            <person name="Schreier P.H."/>
            <person name="Hauser-Hahn I."/>
            <person name="Vaupel M."/>
            <person name="Koopmann E."/>
            <person name="Friedrich G."/>
            <person name="Voss H."/>
            <person name="Schluter T."/>
            <person name="Margolis J."/>
            <person name="Platt D."/>
            <person name="Swimmer C."/>
            <person name="Gnirke A."/>
            <person name="Chen F."/>
            <person name="Vysotskaia V."/>
            <person name="Mannhaupt G."/>
            <person name="Guldener U."/>
            <person name="Munsterkotter M."/>
            <person name="Haase D."/>
            <person name="Oesterheld M."/>
            <person name="Mewes H.W."/>
            <person name="Mauceli E.W."/>
            <person name="DeCaprio D."/>
            <person name="Wade C.M."/>
            <person name="Butler J."/>
            <person name="Young S."/>
            <person name="Jaffe D.B."/>
            <person name="Calvo S."/>
            <person name="Nusbaum C."/>
            <person name="Galagan J."/>
            <person name="Birren B.W."/>
        </authorList>
    </citation>
    <scope>NUCLEOTIDE SEQUENCE [LARGE SCALE GENOMIC DNA]</scope>
    <source>
        <strain evidence="6">DSM 14603 / FGSC 9021 / UM521</strain>
    </source>
</reference>
<comment type="similarity">
    <text evidence="1 2">Belongs to the GST superfamily.</text>
</comment>
<dbReference type="STRING" id="237631.A0A0D1E263"/>
<dbReference type="Gene3D" id="1.20.1050.10">
    <property type="match status" value="1"/>
</dbReference>
<dbReference type="InterPro" id="IPR004046">
    <property type="entry name" value="GST_C"/>
</dbReference>
<dbReference type="InterPro" id="IPR004045">
    <property type="entry name" value="Glutathione_S-Trfase_N"/>
</dbReference>
<dbReference type="Gene3D" id="3.40.30.10">
    <property type="entry name" value="Glutaredoxin"/>
    <property type="match status" value="1"/>
</dbReference>